<dbReference type="PANTHER" id="PTHR13093">
    <property type="entry name" value="ZINC FINGER HIT DOMAIN CONTAINING PROTEIN 1"/>
    <property type="match status" value="1"/>
</dbReference>
<feature type="domain" description="HIT-type" evidence="5">
    <location>
        <begin position="102"/>
        <end position="134"/>
    </location>
</feature>
<dbReference type="PROSITE" id="PS51083">
    <property type="entry name" value="ZF_HIT"/>
    <property type="match status" value="1"/>
</dbReference>
<keyword evidence="7" id="KW-1185">Reference proteome</keyword>
<dbReference type="GO" id="GO:0006338">
    <property type="term" value="P:chromatin remodeling"/>
    <property type="evidence" value="ECO:0007669"/>
    <property type="project" value="InterPro"/>
</dbReference>
<dbReference type="Pfam" id="PF04438">
    <property type="entry name" value="zf-HIT"/>
    <property type="match status" value="1"/>
</dbReference>
<reference evidence="6" key="1">
    <citation type="submission" date="2020-12" db="EMBL/GenBank/DDBJ databases">
        <title>Metabolic potential, ecology and presence of endohyphal bacteria is reflected in genomic diversity of Mucoromycotina.</title>
        <authorList>
            <person name="Muszewska A."/>
            <person name="Okrasinska A."/>
            <person name="Steczkiewicz K."/>
            <person name="Drgas O."/>
            <person name="Orlowska M."/>
            <person name="Perlinska-Lenart U."/>
            <person name="Aleksandrzak-Piekarczyk T."/>
            <person name="Szatraj K."/>
            <person name="Zielenkiewicz U."/>
            <person name="Pilsyk S."/>
            <person name="Malc E."/>
            <person name="Mieczkowski P."/>
            <person name="Kruszewska J.S."/>
            <person name="Biernat P."/>
            <person name="Pawlowska J."/>
        </authorList>
    </citation>
    <scope>NUCLEOTIDE SEQUENCE</scope>
    <source>
        <strain evidence="6">WA0000017839</strain>
    </source>
</reference>
<evidence type="ECO:0000256" key="2">
    <source>
        <dbReference type="ARBA" id="ARBA00022771"/>
    </source>
</evidence>
<keyword evidence="1" id="KW-0479">Metal-binding</keyword>
<evidence type="ECO:0000313" key="7">
    <source>
        <dbReference type="Proteomes" id="UP000603453"/>
    </source>
</evidence>
<protein>
    <recommendedName>
        <fullName evidence="5">HIT-type domain-containing protein</fullName>
    </recommendedName>
</protein>
<keyword evidence="2 4" id="KW-0863">Zinc-finger</keyword>
<dbReference type="GO" id="GO:0005634">
    <property type="term" value="C:nucleus"/>
    <property type="evidence" value="ECO:0007669"/>
    <property type="project" value="UniProtKB-ARBA"/>
</dbReference>
<dbReference type="InterPro" id="IPR039723">
    <property type="entry name" value="Vps71/ZNHIT1"/>
</dbReference>
<evidence type="ECO:0000256" key="3">
    <source>
        <dbReference type="ARBA" id="ARBA00022833"/>
    </source>
</evidence>
<dbReference type="AlphaFoldDB" id="A0A8H7UXJ9"/>
<dbReference type="InterPro" id="IPR007529">
    <property type="entry name" value="Znf_HIT"/>
</dbReference>
<dbReference type="GO" id="GO:0008270">
    <property type="term" value="F:zinc ion binding"/>
    <property type="evidence" value="ECO:0007669"/>
    <property type="project" value="UniProtKB-UniRule"/>
</dbReference>
<evidence type="ECO:0000256" key="1">
    <source>
        <dbReference type="ARBA" id="ARBA00022723"/>
    </source>
</evidence>
<dbReference type="SUPFAM" id="SSF144232">
    <property type="entry name" value="HIT/MYND zinc finger-like"/>
    <property type="match status" value="1"/>
</dbReference>
<comment type="caution">
    <text evidence="6">The sequence shown here is derived from an EMBL/GenBank/DDBJ whole genome shotgun (WGS) entry which is preliminary data.</text>
</comment>
<proteinExistence type="predicted"/>
<accession>A0A8H7UXJ9</accession>
<dbReference type="CDD" id="cd21437">
    <property type="entry name" value="zf-HIT_ZNHIT1_like"/>
    <property type="match status" value="1"/>
</dbReference>
<dbReference type="EMBL" id="JAEPRD010000061">
    <property type="protein sequence ID" value="KAG2202371.1"/>
    <property type="molecule type" value="Genomic_DNA"/>
</dbReference>
<dbReference type="Gene3D" id="3.30.60.190">
    <property type="match status" value="1"/>
</dbReference>
<evidence type="ECO:0000313" key="6">
    <source>
        <dbReference type="EMBL" id="KAG2202371.1"/>
    </source>
</evidence>
<dbReference type="Proteomes" id="UP000603453">
    <property type="component" value="Unassembled WGS sequence"/>
</dbReference>
<sequence length="139" mass="15761">MSKRAKVTHHDPEAHSRHLKRQLDSLEKDNHQSLNDIEGLINIALSAQEDEGTSRKSRTARGHNIYSTKTNLNSLLEESPVTAYCYQTCQVSPSIYPARRFCSVCGFASDYKCLRCGMKYCSTKCLSTHTETRCLKWTA</sequence>
<gene>
    <name evidence="6" type="ORF">INT47_008842</name>
</gene>
<keyword evidence="3" id="KW-0862">Zinc</keyword>
<organism evidence="6 7">
    <name type="scientific">Mucor saturninus</name>
    <dbReference type="NCBI Taxonomy" id="64648"/>
    <lineage>
        <taxon>Eukaryota</taxon>
        <taxon>Fungi</taxon>
        <taxon>Fungi incertae sedis</taxon>
        <taxon>Mucoromycota</taxon>
        <taxon>Mucoromycotina</taxon>
        <taxon>Mucoromycetes</taxon>
        <taxon>Mucorales</taxon>
        <taxon>Mucorineae</taxon>
        <taxon>Mucoraceae</taxon>
        <taxon>Mucor</taxon>
    </lineage>
</organism>
<evidence type="ECO:0000256" key="4">
    <source>
        <dbReference type="PROSITE-ProRule" id="PRU00453"/>
    </source>
</evidence>
<dbReference type="OrthoDB" id="74807at2759"/>
<evidence type="ECO:0000259" key="5">
    <source>
        <dbReference type="PROSITE" id="PS51083"/>
    </source>
</evidence>
<name>A0A8H7UXJ9_9FUNG</name>